<accession>A0ABU1W0R6</accession>
<evidence type="ECO:0000256" key="2">
    <source>
        <dbReference type="SAM" id="SignalP"/>
    </source>
</evidence>
<dbReference type="PANTHER" id="PTHR35535:SF2">
    <property type="entry name" value="DUF306 DOMAIN-CONTAINING PROTEIN"/>
    <property type="match status" value="1"/>
</dbReference>
<reference evidence="4 5" key="1">
    <citation type="submission" date="2023-07" db="EMBL/GenBank/DDBJ databases">
        <title>Sorghum-associated microbial communities from plants grown in Nebraska, USA.</title>
        <authorList>
            <person name="Schachtman D."/>
        </authorList>
    </citation>
    <scope>NUCLEOTIDE SEQUENCE [LARGE SCALE GENOMIC DNA]</scope>
    <source>
        <strain evidence="4 5">4138</strain>
    </source>
</reference>
<feature type="signal peptide" evidence="2">
    <location>
        <begin position="1"/>
        <end position="16"/>
    </location>
</feature>
<keyword evidence="2" id="KW-0732">Signal</keyword>
<keyword evidence="4" id="KW-0346">Stress response</keyword>
<dbReference type="Gene3D" id="2.40.128.270">
    <property type="match status" value="1"/>
</dbReference>
<comment type="caution">
    <text evidence="4">The sequence shown here is derived from an EMBL/GenBank/DDBJ whole genome shotgun (WGS) entry which is preliminary data.</text>
</comment>
<dbReference type="PANTHER" id="PTHR35535">
    <property type="entry name" value="HEAT SHOCK PROTEIN HSLJ"/>
    <property type="match status" value="1"/>
</dbReference>
<dbReference type="InterPro" id="IPR007298">
    <property type="entry name" value="Cu-R_lipoprotein_NlpE"/>
</dbReference>
<keyword evidence="5" id="KW-1185">Reference proteome</keyword>
<evidence type="ECO:0000313" key="4">
    <source>
        <dbReference type="EMBL" id="MDR7121564.1"/>
    </source>
</evidence>
<dbReference type="Proteomes" id="UP001257909">
    <property type="component" value="Unassembled WGS sequence"/>
</dbReference>
<dbReference type="Gene3D" id="2.40.128.640">
    <property type="match status" value="1"/>
</dbReference>
<dbReference type="InterPro" id="IPR038670">
    <property type="entry name" value="HslJ-like_sf"/>
</dbReference>
<feature type="chain" id="PRO_5045252813" evidence="2">
    <location>
        <begin position="17"/>
        <end position="270"/>
    </location>
</feature>
<protein>
    <submittedName>
        <fullName evidence="4">Heat shock protein HslJ</fullName>
    </submittedName>
</protein>
<evidence type="ECO:0000256" key="1">
    <source>
        <dbReference type="SAM" id="MobiDB-lite"/>
    </source>
</evidence>
<feature type="compositionally biased region" description="Low complexity" evidence="1">
    <location>
        <begin position="24"/>
        <end position="33"/>
    </location>
</feature>
<name>A0ABU1W0R6_9GAMM</name>
<evidence type="ECO:0000259" key="3">
    <source>
        <dbReference type="Pfam" id="PF03724"/>
    </source>
</evidence>
<gene>
    <name evidence="4" type="ORF">J2W69_002521</name>
</gene>
<proteinExistence type="predicted"/>
<feature type="domain" description="DUF306" evidence="3">
    <location>
        <begin position="157"/>
        <end position="263"/>
    </location>
</feature>
<dbReference type="Pfam" id="PF04170">
    <property type="entry name" value="NlpE"/>
    <property type="match status" value="1"/>
</dbReference>
<dbReference type="InterPro" id="IPR005184">
    <property type="entry name" value="DUF306_Meta_HslJ"/>
</dbReference>
<organism evidence="4 5">
    <name type="scientific">Rheinheimera soli</name>
    <dbReference type="NCBI Taxonomy" id="443616"/>
    <lineage>
        <taxon>Bacteria</taxon>
        <taxon>Pseudomonadati</taxon>
        <taxon>Pseudomonadota</taxon>
        <taxon>Gammaproteobacteria</taxon>
        <taxon>Chromatiales</taxon>
        <taxon>Chromatiaceae</taxon>
        <taxon>Rheinheimera</taxon>
    </lineage>
</organism>
<evidence type="ECO:0000313" key="5">
    <source>
        <dbReference type="Proteomes" id="UP001257909"/>
    </source>
</evidence>
<dbReference type="PROSITE" id="PS51257">
    <property type="entry name" value="PROKAR_LIPOPROTEIN"/>
    <property type="match status" value="1"/>
</dbReference>
<feature type="region of interest" description="Disordered" evidence="1">
    <location>
        <begin position="24"/>
        <end position="43"/>
    </location>
</feature>
<sequence>MSKPLILCLTAWLVLAACGPAPTEPSATTAAEPAKAETQVDHHNSQNSLDWAGTYRGVVPCADCEGIDTLLTLNMDNSYLLSTTYLGKEGDAIQQQGTFEWDAKGSVIQLLNQKEGPALYKVGENQLFQLDMAGQVITGDLAENYKLNKQAQQTQVKLTGVRWKLTELMGQAVPATEPDMTPYLEFAADNRVSGFAGCNQFTGAYETEGLRLQFKPMATTQKACLNGSVEDQFLSTIQGIDNYSLSDSGLAFYKARTAALARFTAVQVQP</sequence>
<dbReference type="RefSeq" id="WP_310278939.1">
    <property type="nucleotide sequence ID" value="NZ_JAVDWR010000008.1"/>
</dbReference>
<dbReference type="InterPro" id="IPR053147">
    <property type="entry name" value="Hsp_HslJ-like"/>
</dbReference>
<dbReference type="EMBL" id="JAVDWR010000008">
    <property type="protein sequence ID" value="MDR7121564.1"/>
    <property type="molecule type" value="Genomic_DNA"/>
</dbReference>
<feature type="compositionally biased region" description="Basic and acidic residues" evidence="1">
    <location>
        <begin position="34"/>
        <end position="43"/>
    </location>
</feature>
<dbReference type="Pfam" id="PF03724">
    <property type="entry name" value="META"/>
    <property type="match status" value="1"/>
</dbReference>